<accession>A0A8F7K7A4</accession>
<dbReference type="EMBL" id="MZ151943">
    <property type="protein sequence ID" value="QXV67812.1"/>
    <property type="molecule type" value="Genomic_DNA"/>
</dbReference>
<reference evidence="2" key="1">
    <citation type="submission" date="2021-05" db="EMBL/GenBank/DDBJ databases">
        <title>Cloning and multi-omic analysis of chimpanzee cytomegalovirus: a resource for comparative functional genomics.</title>
        <authorList>
            <person name="Phan Q.V."/>
        </authorList>
    </citation>
    <scope>NUCLEOTIDE SEQUENCE</scope>
    <source>
        <strain evidence="2">Heberling</strain>
    </source>
</reference>
<proteinExistence type="predicted"/>
<protein>
    <submittedName>
        <fullName evidence="2">ORFL147C</fullName>
    </submittedName>
</protein>
<evidence type="ECO:0000256" key="1">
    <source>
        <dbReference type="SAM" id="MobiDB-lite"/>
    </source>
</evidence>
<organism evidence="2">
    <name type="scientific">Panine betaherpesvirus 2</name>
    <name type="common">Chimpanzee cytomegalovirus</name>
    <dbReference type="NCBI Taxonomy" id="188763"/>
    <lineage>
        <taxon>Viruses</taxon>
        <taxon>Duplodnaviria</taxon>
        <taxon>Heunggongvirae</taxon>
        <taxon>Peploviricota</taxon>
        <taxon>Herviviricetes</taxon>
        <taxon>Herpesvirales</taxon>
        <taxon>Orthoherpesviridae</taxon>
        <taxon>Betaherpesvirinae</taxon>
        <taxon>Cytomegalovirus</taxon>
        <taxon>Cytomegalovirus paninebeta2</taxon>
    </lineage>
</organism>
<feature type="compositionally biased region" description="Gly residues" evidence="1">
    <location>
        <begin position="458"/>
        <end position="468"/>
    </location>
</feature>
<sequence>MSLSGAAPGDAVSYATEQGTGDEFVAETLCSVFEMQRIRHGAGMSKILRSQRFAGGMHAVQEKRSGYRVSVQEDLSGGGGAEPYAELAADALPGDAAEGAARGYGPAGPGADGLLAPPGPGGLLPYGAAFGSLRPPSHGGVALHRQRQVQRQPGHAQRHRALSVQDELRVRDPGTGGRPGGVHAAAGAAATPVRHLAGGASGSLRRRDDVRAVLRGADHHPEPGPLAEQAAAGLAVQPYSGASPLQPVGCEHPNGGAGPFGVDGAHPPFGWGPFGPQKPLFFFIGLPQLHPGGGGGAEGVQPVYGYTGTNIFLVGFYLLVPYFGGYSQAGGGHHPAAKCLPPPVSGAHEHHQSPPVRGGRGGHLRARGKGAGRGGAHVRGLGLCRPQQDHRSHYVPQHSGLRGQSRVQQAPRKQRDVHQNQAHPRGNPAAAARWHGGRRAGAGDFAPPADAPEDWVEDGGGGVDGGDGYLRPQRE</sequence>
<evidence type="ECO:0000313" key="2">
    <source>
        <dbReference type="EMBL" id="QXV67812.1"/>
    </source>
</evidence>
<feature type="region of interest" description="Disordered" evidence="1">
    <location>
        <begin position="340"/>
        <end position="475"/>
    </location>
</feature>
<feature type="compositionally biased region" description="Basic residues" evidence="1">
    <location>
        <begin position="360"/>
        <end position="370"/>
    </location>
</feature>
<name>A0A8F7K7A4_9BETA</name>